<dbReference type="InterPro" id="IPR018393">
    <property type="entry name" value="NADHpl_OxRdtase_5_subgr"/>
</dbReference>
<dbReference type="PANTHER" id="PTHR42829:SF2">
    <property type="entry name" value="NADH-UBIQUINONE OXIDOREDUCTASE CHAIN 5"/>
    <property type="match status" value="1"/>
</dbReference>
<reference evidence="11" key="1">
    <citation type="submission" date="2018-08" db="EMBL/GenBank/DDBJ databases">
        <authorList>
            <person name="Rodrigo-Torres L."/>
            <person name="Arahal R. D."/>
            <person name="Lucena T."/>
        </authorList>
    </citation>
    <scope>NUCLEOTIDE SEQUENCE [LARGE SCALE GENOMIC DNA]</scope>
    <source>
        <strain evidence="11">CECT 7235</strain>
    </source>
</reference>
<dbReference type="Proteomes" id="UP000272908">
    <property type="component" value="Unassembled WGS sequence"/>
</dbReference>
<evidence type="ECO:0000259" key="9">
    <source>
        <dbReference type="Pfam" id="PF00662"/>
    </source>
</evidence>
<comment type="subcellular location">
    <subcellularLocation>
        <location evidence="2">Endomembrane system</location>
        <topology evidence="2">Multi-pass membrane protein</topology>
    </subcellularLocation>
    <subcellularLocation>
        <location evidence="6">Membrane</location>
        <topology evidence="6">Multi-pass membrane protein</topology>
    </subcellularLocation>
</comment>
<protein>
    <submittedName>
        <fullName evidence="10">NADH-quinone oxidoreductase subunit L</fullName>
        <ecNumber evidence="10">1.6.5.11</ecNumber>
    </submittedName>
</protein>
<feature type="transmembrane region" description="Helical" evidence="7">
    <location>
        <begin position="6"/>
        <end position="23"/>
    </location>
</feature>
<dbReference type="GO" id="GO:0015990">
    <property type="term" value="P:electron transport coupled proton transport"/>
    <property type="evidence" value="ECO:0007669"/>
    <property type="project" value="TreeGrafter"/>
</dbReference>
<dbReference type="RefSeq" id="WP_121095772.1">
    <property type="nucleotide sequence ID" value="NZ_UIHC01000025.1"/>
</dbReference>
<keyword evidence="4 7" id="KW-1133">Transmembrane helix</keyword>
<dbReference type="PANTHER" id="PTHR42829">
    <property type="entry name" value="NADH-UBIQUINONE OXIDOREDUCTASE CHAIN 5"/>
    <property type="match status" value="1"/>
</dbReference>
<name>A0A3B0MSQ4_9RHOB</name>
<evidence type="ECO:0000256" key="7">
    <source>
        <dbReference type="SAM" id="Phobius"/>
    </source>
</evidence>
<dbReference type="PRINTS" id="PR01434">
    <property type="entry name" value="NADHDHGNASE5"/>
</dbReference>
<proteinExistence type="predicted"/>
<feature type="transmembrane region" description="Helical" evidence="7">
    <location>
        <begin position="427"/>
        <end position="448"/>
    </location>
</feature>
<dbReference type="InterPro" id="IPR001750">
    <property type="entry name" value="ND/Mrp_TM"/>
</dbReference>
<feature type="transmembrane region" description="Helical" evidence="7">
    <location>
        <begin position="469"/>
        <end position="491"/>
    </location>
</feature>
<dbReference type="OrthoDB" id="9811798at2"/>
<dbReference type="GO" id="GO:0003954">
    <property type="term" value="F:NADH dehydrogenase activity"/>
    <property type="evidence" value="ECO:0007669"/>
    <property type="project" value="TreeGrafter"/>
</dbReference>
<dbReference type="InterPro" id="IPR003945">
    <property type="entry name" value="NU5C-like"/>
</dbReference>
<dbReference type="EMBL" id="UIHC01000025">
    <property type="protein sequence ID" value="SUZ32659.1"/>
    <property type="molecule type" value="Genomic_DNA"/>
</dbReference>
<dbReference type="Pfam" id="PF00361">
    <property type="entry name" value="Proton_antipo_M"/>
    <property type="match status" value="1"/>
</dbReference>
<comment type="function">
    <text evidence="1">NDH-1 shuttles electrons from NADH, via FMN and iron-sulfur (Fe-S) centers, to quinones in the respiratory chain. The immediate electron acceptor for the enzyme in this species is believed to be ubiquinone. Couples the redox reaction to proton translocation (for every two electrons transferred, four hydrogen ions are translocated across the cytoplasmic membrane), and thus conserves the redox energy in a proton gradient.</text>
</comment>
<evidence type="ECO:0000259" key="8">
    <source>
        <dbReference type="Pfam" id="PF00361"/>
    </source>
</evidence>
<dbReference type="NCBIfam" id="NF005141">
    <property type="entry name" value="PRK06590.1"/>
    <property type="match status" value="1"/>
</dbReference>
<keyword evidence="5 7" id="KW-0472">Membrane</keyword>
<accession>A0A3B0MSQ4</accession>
<evidence type="ECO:0000313" key="10">
    <source>
        <dbReference type="EMBL" id="SUZ32659.1"/>
    </source>
</evidence>
<dbReference type="EC" id="1.6.5.11" evidence="10"/>
<feature type="transmembrane region" description="Helical" evidence="7">
    <location>
        <begin position="181"/>
        <end position="199"/>
    </location>
</feature>
<feature type="transmembrane region" description="Helical" evidence="7">
    <location>
        <begin position="258"/>
        <end position="276"/>
    </location>
</feature>
<evidence type="ECO:0000256" key="4">
    <source>
        <dbReference type="ARBA" id="ARBA00022989"/>
    </source>
</evidence>
<keyword evidence="10" id="KW-0560">Oxidoreductase</keyword>
<feature type="transmembrane region" description="Helical" evidence="7">
    <location>
        <begin position="316"/>
        <end position="338"/>
    </location>
</feature>
<evidence type="ECO:0000256" key="1">
    <source>
        <dbReference type="ARBA" id="ARBA00002378"/>
    </source>
</evidence>
<organism evidence="10 11">
    <name type="scientific">Roseinatronobacter ekhonensis</name>
    <dbReference type="NCBI Taxonomy" id="254356"/>
    <lineage>
        <taxon>Bacteria</taxon>
        <taxon>Pseudomonadati</taxon>
        <taxon>Pseudomonadota</taxon>
        <taxon>Alphaproteobacteria</taxon>
        <taxon>Rhodobacterales</taxon>
        <taxon>Paracoccaceae</taxon>
        <taxon>Roseinatronobacter</taxon>
    </lineage>
</organism>
<dbReference type="Pfam" id="PF00662">
    <property type="entry name" value="Proton_antipo_N"/>
    <property type="match status" value="1"/>
</dbReference>
<keyword evidence="3 6" id="KW-0812">Transmembrane</keyword>
<evidence type="ECO:0000313" key="11">
    <source>
        <dbReference type="Proteomes" id="UP000272908"/>
    </source>
</evidence>
<feature type="domain" description="NADH-Ubiquinone oxidoreductase (complex I) chain 5 N-terminal" evidence="9">
    <location>
        <begin position="62"/>
        <end position="109"/>
    </location>
</feature>
<dbReference type="GO" id="GO:0008137">
    <property type="term" value="F:NADH dehydrogenase (ubiquinone) activity"/>
    <property type="evidence" value="ECO:0007669"/>
    <property type="project" value="InterPro"/>
</dbReference>
<evidence type="ECO:0000256" key="3">
    <source>
        <dbReference type="ARBA" id="ARBA00022692"/>
    </source>
</evidence>
<feature type="transmembrane region" description="Helical" evidence="7">
    <location>
        <begin position="385"/>
        <end position="407"/>
    </location>
</feature>
<dbReference type="Gene3D" id="1.20.5.2700">
    <property type="match status" value="1"/>
</dbReference>
<feature type="transmembrane region" description="Helical" evidence="7">
    <location>
        <begin position="344"/>
        <end position="364"/>
    </location>
</feature>
<dbReference type="AlphaFoldDB" id="A0A3B0MSQ4"/>
<evidence type="ECO:0000256" key="6">
    <source>
        <dbReference type="RuleBase" id="RU000320"/>
    </source>
</evidence>
<sequence length="654" mass="71554">MATIVLLAPLVGAIIAGLFWRVTGEKPAQIIATALLFLSAILSWVIFLSHDGEVTRVTLMRWIDSGTLVGDWAIRLDRLTAVMLIVITTVSALVHLYSFGYMAHDSHFNDDESYRPRFFAYLSLFTFAMLMLVTGDNLVQLFFGWEGVGLASYLLIGFYFRKQSAGAAAMKAFIVNRVGDMGLIIALMITFYLVDSIAYDDVFAAAPMLAETTVSFLWTEWNAANLIAFLLFVGAMGKSAQLLLHTWLPDAMEGPTPVSALIHAATMVTAGVFLVARFSPLMEYTPQVTTFIVLVGALTAFFAATVGLVQNDIKRVIAYSTCSQLGYMFVAAGIGVYSVAMFHLLTHAFFKAMLFLGAGSVIHGMHHEQDMRNYGGLRKKLPMTYYAMLIGTLAITGVGIPLTTIGLAGFVSKDAIIESAFAAGTTYAFWILVIAALMTSFYSWRLMFMTFFGTPRGDKHTHEHAHESPLVMLVPLAVLAVGAVLSGMVFYGPFFGSTEAVREYFGASIFLLPENDLIHDAHYVPKWVKAAPFVAMLLGLGLAWLFYLRNTELPKRLAETFPGAYQFLLNKWYFDEIYDAVFVRPAKAIGTFLWKKGDGGTIDGGINGLAMGIIPMLTRLAGRAQSGFVYHYAFAMVLGIVAIVSFVTLGGGAN</sequence>
<dbReference type="NCBIfam" id="TIGR01974">
    <property type="entry name" value="NDH_I_L"/>
    <property type="match status" value="1"/>
</dbReference>
<dbReference type="InterPro" id="IPR001516">
    <property type="entry name" value="Proton_antipo_N"/>
</dbReference>
<feature type="transmembrane region" description="Helical" evidence="7">
    <location>
        <begin position="288"/>
        <end position="309"/>
    </location>
</feature>
<feature type="transmembrane region" description="Helical" evidence="7">
    <location>
        <begin position="30"/>
        <end position="50"/>
    </location>
</feature>
<gene>
    <name evidence="10" type="primary">nuoL_2</name>
    <name evidence="10" type="ORF">ROE7235_02420</name>
</gene>
<dbReference type="GO" id="GO:0012505">
    <property type="term" value="C:endomembrane system"/>
    <property type="evidence" value="ECO:0007669"/>
    <property type="project" value="UniProtKB-SubCell"/>
</dbReference>
<evidence type="ECO:0000256" key="5">
    <source>
        <dbReference type="ARBA" id="ARBA00023136"/>
    </source>
</evidence>
<dbReference type="GO" id="GO:0016020">
    <property type="term" value="C:membrane"/>
    <property type="evidence" value="ECO:0007669"/>
    <property type="project" value="UniProtKB-SubCell"/>
</dbReference>
<feature type="domain" description="NADH:quinone oxidoreductase/Mrp antiporter transmembrane" evidence="8">
    <location>
        <begin position="136"/>
        <end position="439"/>
    </location>
</feature>
<dbReference type="GO" id="GO:0042773">
    <property type="term" value="P:ATP synthesis coupled electron transport"/>
    <property type="evidence" value="ECO:0007669"/>
    <property type="project" value="InterPro"/>
</dbReference>
<evidence type="ECO:0000256" key="2">
    <source>
        <dbReference type="ARBA" id="ARBA00004127"/>
    </source>
</evidence>
<dbReference type="PRINTS" id="PR01435">
    <property type="entry name" value="NPOXDRDTASE5"/>
</dbReference>
<feature type="transmembrane region" description="Helical" evidence="7">
    <location>
        <begin position="219"/>
        <end position="237"/>
    </location>
</feature>
<feature type="transmembrane region" description="Helical" evidence="7">
    <location>
        <begin position="79"/>
        <end position="97"/>
    </location>
</feature>
<feature type="transmembrane region" description="Helical" evidence="7">
    <location>
        <begin position="530"/>
        <end position="548"/>
    </location>
</feature>
<keyword evidence="11" id="KW-1185">Reference proteome</keyword>
<feature type="transmembrane region" description="Helical" evidence="7">
    <location>
        <begin position="141"/>
        <end position="160"/>
    </location>
</feature>
<feature type="transmembrane region" description="Helical" evidence="7">
    <location>
        <begin position="118"/>
        <end position="135"/>
    </location>
</feature>
<feature type="transmembrane region" description="Helical" evidence="7">
    <location>
        <begin position="629"/>
        <end position="649"/>
    </location>
</feature>